<keyword evidence="2 5" id="KW-0378">Hydrolase</keyword>
<gene>
    <name evidence="5" type="primary">ybgK</name>
    <name evidence="5" type="ORF">GCM10007391_23830</name>
</gene>
<reference evidence="5" key="1">
    <citation type="journal article" date="2014" name="Int. J. Syst. Evol. Microbiol.">
        <title>Complete genome sequence of Corynebacterium casei LMG S-19264T (=DSM 44701T), isolated from a smear-ripened cheese.</title>
        <authorList>
            <consortium name="US DOE Joint Genome Institute (JGI-PGF)"/>
            <person name="Walter F."/>
            <person name="Albersmeier A."/>
            <person name="Kalinowski J."/>
            <person name="Ruckert C."/>
        </authorList>
    </citation>
    <scope>NUCLEOTIDE SEQUENCE</scope>
    <source>
        <strain evidence="5">KCTC 22164</strain>
    </source>
</reference>
<evidence type="ECO:0000256" key="3">
    <source>
        <dbReference type="ARBA" id="ARBA00022840"/>
    </source>
</evidence>
<feature type="domain" description="Carboxyltransferase" evidence="4">
    <location>
        <begin position="30"/>
        <end position="309"/>
    </location>
</feature>
<dbReference type="PANTHER" id="PTHR43309:SF4">
    <property type="entry name" value="CARBOXYLTRANSFERASE DOMAIN-CONTAINING PROTEIN"/>
    <property type="match status" value="1"/>
</dbReference>
<dbReference type="EMBL" id="BMXP01000006">
    <property type="protein sequence ID" value="GGW88919.1"/>
    <property type="molecule type" value="Genomic_DNA"/>
</dbReference>
<dbReference type="SUPFAM" id="SSF50891">
    <property type="entry name" value="Cyclophilin-like"/>
    <property type="match status" value="1"/>
</dbReference>
<dbReference type="GO" id="GO:0016787">
    <property type="term" value="F:hydrolase activity"/>
    <property type="evidence" value="ECO:0007669"/>
    <property type="project" value="UniProtKB-KW"/>
</dbReference>
<reference evidence="5" key="2">
    <citation type="submission" date="2020-09" db="EMBL/GenBank/DDBJ databases">
        <authorList>
            <person name="Sun Q."/>
            <person name="Kim S."/>
        </authorList>
    </citation>
    <scope>NUCLEOTIDE SEQUENCE</scope>
    <source>
        <strain evidence="5">KCTC 22164</strain>
    </source>
</reference>
<dbReference type="PANTHER" id="PTHR43309">
    <property type="entry name" value="5-OXOPROLINASE SUBUNIT C"/>
    <property type="match status" value="1"/>
</dbReference>
<dbReference type="AlphaFoldDB" id="A0A918N0B9"/>
<protein>
    <submittedName>
        <fullName evidence="5">Allophanate hydrolase</fullName>
    </submittedName>
</protein>
<organism evidence="5 6">
    <name type="scientific">Alteromonas halophila</name>
    <dbReference type="NCBI Taxonomy" id="516698"/>
    <lineage>
        <taxon>Bacteria</taxon>
        <taxon>Pseudomonadati</taxon>
        <taxon>Pseudomonadota</taxon>
        <taxon>Gammaproteobacteria</taxon>
        <taxon>Alteromonadales</taxon>
        <taxon>Alteromonadaceae</taxon>
        <taxon>Alteromonas/Salinimonas group</taxon>
        <taxon>Alteromonas</taxon>
    </lineage>
</organism>
<sequence>MTSVPATGIEVRQAGFATLLVDSGRQGTQRFGFSESGPMDHDAYWWANWLCGNTPGTTAFEVMGDADFVSHINVQLSVTGPSADVHVNQVPQPSWTTLSVKEGDVISVKADRPGQRSYMAVAAEWAVESVIGSVCTVSREHLGGLTGTGDALQPGDTVAMLPENPRLIRQLNKEFRPDYDLTAPVSVVAGYQHRDFTSATTSLFYNSEYRVSNKISRMGYRLSGAAVACRSRSLRSEGINLGAIQVPPDGQPIVMMRDRQTLGGYPKLGCVTLLDINRFAQAVPGDVVTFRQTDMNTARSAYLLKLEKRARLTGGEA</sequence>
<dbReference type="GO" id="GO:0005524">
    <property type="term" value="F:ATP binding"/>
    <property type="evidence" value="ECO:0007669"/>
    <property type="project" value="UniProtKB-KW"/>
</dbReference>
<evidence type="ECO:0000259" key="4">
    <source>
        <dbReference type="SMART" id="SM00797"/>
    </source>
</evidence>
<dbReference type="Proteomes" id="UP000631300">
    <property type="component" value="Unassembled WGS sequence"/>
</dbReference>
<dbReference type="RefSeq" id="WP_189406704.1">
    <property type="nucleotide sequence ID" value="NZ_BMXP01000006.1"/>
</dbReference>
<dbReference type="InterPro" id="IPR052708">
    <property type="entry name" value="PxpC"/>
</dbReference>
<evidence type="ECO:0000256" key="1">
    <source>
        <dbReference type="ARBA" id="ARBA00022741"/>
    </source>
</evidence>
<keyword evidence="6" id="KW-1185">Reference proteome</keyword>
<evidence type="ECO:0000313" key="5">
    <source>
        <dbReference type="EMBL" id="GGW88919.1"/>
    </source>
</evidence>
<comment type="caution">
    <text evidence="5">The sequence shown here is derived from an EMBL/GenBank/DDBJ whole genome shotgun (WGS) entry which is preliminary data.</text>
</comment>
<keyword evidence="3" id="KW-0067">ATP-binding</keyword>
<dbReference type="SMART" id="SM00797">
    <property type="entry name" value="AHS2"/>
    <property type="match status" value="1"/>
</dbReference>
<dbReference type="InterPro" id="IPR003778">
    <property type="entry name" value="CT_A_B"/>
</dbReference>
<proteinExistence type="predicted"/>
<name>A0A918N0B9_9ALTE</name>
<evidence type="ECO:0000256" key="2">
    <source>
        <dbReference type="ARBA" id="ARBA00022801"/>
    </source>
</evidence>
<dbReference type="Pfam" id="PF02626">
    <property type="entry name" value="CT_A_B"/>
    <property type="match status" value="1"/>
</dbReference>
<accession>A0A918N0B9</accession>
<evidence type="ECO:0000313" key="6">
    <source>
        <dbReference type="Proteomes" id="UP000631300"/>
    </source>
</evidence>
<keyword evidence="1" id="KW-0547">Nucleotide-binding</keyword>
<dbReference type="InterPro" id="IPR029000">
    <property type="entry name" value="Cyclophilin-like_dom_sf"/>
</dbReference>
<dbReference type="Gene3D" id="2.40.100.10">
    <property type="entry name" value="Cyclophilin-like"/>
    <property type="match status" value="1"/>
</dbReference>